<dbReference type="Proteomes" id="UP001162164">
    <property type="component" value="Unassembled WGS sequence"/>
</dbReference>
<name>A0ABQ9JM99_9CUCU</name>
<evidence type="ECO:0000313" key="3">
    <source>
        <dbReference type="Proteomes" id="UP001162164"/>
    </source>
</evidence>
<accession>A0ABQ9JM99</accession>
<keyword evidence="3" id="KW-1185">Reference proteome</keyword>
<dbReference type="EMBL" id="JAPWTJ010000426">
    <property type="protein sequence ID" value="KAJ8978547.1"/>
    <property type="molecule type" value="Genomic_DNA"/>
</dbReference>
<reference evidence="2" key="1">
    <citation type="journal article" date="2023" name="Insect Mol. Biol.">
        <title>Genome sequencing provides insights into the evolution of gene families encoding plant cell wall-degrading enzymes in longhorned beetles.</title>
        <authorList>
            <person name="Shin N.R."/>
            <person name="Okamura Y."/>
            <person name="Kirsch R."/>
            <person name="Pauchet Y."/>
        </authorList>
    </citation>
    <scope>NUCLEOTIDE SEQUENCE</scope>
    <source>
        <strain evidence="2">MMC_N1</strain>
    </source>
</reference>
<sequence>MGKPPNIKRGRGRPKREGGKPIPRISRGGGTGATRVRRPRPPGFSRRGGGRSFRQADRMDFDMSVFTPSPSDDMTMLDPETGSFIFQERDRPVPNIEEPPLFS</sequence>
<gene>
    <name evidence="2" type="ORF">NQ317_009491</name>
</gene>
<comment type="caution">
    <text evidence="2">The sequence shown here is derived from an EMBL/GenBank/DDBJ whole genome shotgun (WGS) entry which is preliminary data.</text>
</comment>
<protein>
    <submittedName>
        <fullName evidence="2">Uncharacterized protein</fullName>
    </submittedName>
</protein>
<evidence type="ECO:0000313" key="2">
    <source>
        <dbReference type="EMBL" id="KAJ8978547.1"/>
    </source>
</evidence>
<proteinExistence type="predicted"/>
<organism evidence="2 3">
    <name type="scientific">Molorchus minor</name>
    <dbReference type="NCBI Taxonomy" id="1323400"/>
    <lineage>
        <taxon>Eukaryota</taxon>
        <taxon>Metazoa</taxon>
        <taxon>Ecdysozoa</taxon>
        <taxon>Arthropoda</taxon>
        <taxon>Hexapoda</taxon>
        <taxon>Insecta</taxon>
        <taxon>Pterygota</taxon>
        <taxon>Neoptera</taxon>
        <taxon>Endopterygota</taxon>
        <taxon>Coleoptera</taxon>
        <taxon>Polyphaga</taxon>
        <taxon>Cucujiformia</taxon>
        <taxon>Chrysomeloidea</taxon>
        <taxon>Cerambycidae</taxon>
        <taxon>Lamiinae</taxon>
        <taxon>Monochamini</taxon>
        <taxon>Molorchus</taxon>
    </lineage>
</organism>
<feature type="compositionally biased region" description="Basic residues" evidence="1">
    <location>
        <begin position="1"/>
        <end position="14"/>
    </location>
</feature>
<evidence type="ECO:0000256" key="1">
    <source>
        <dbReference type="SAM" id="MobiDB-lite"/>
    </source>
</evidence>
<feature type="region of interest" description="Disordered" evidence="1">
    <location>
        <begin position="1"/>
        <end position="79"/>
    </location>
</feature>